<dbReference type="InterPro" id="IPR043519">
    <property type="entry name" value="NT_sf"/>
</dbReference>
<dbReference type="GO" id="GO:0017148">
    <property type="term" value="P:negative regulation of translation"/>
    <property type="evidence" value="ECO:0007669"/>
    <property type="project" value="TreeGrafter"/>
</dbReference>
<dbReference type="eggNOG" id="KOG3212">
    <property type="taxonomic scope" value="Eukaryota"/>
</dbReference>
<proteinExistence type="inferred from homology"/>
<dbReference type="Proteomes" id="UP000008141">
    <property type="component" value="Unassembled WGS sequence"/>
</dbReference>
<sequence length="364" mass="39445">MLALGRQLGQLGQLGRSLQPERALPLLLSTLQQLRQAQEDRPYSSARRQAAAAAEVTGGSALTDEPEPVLRVPDLSTISALNPRLHEIILQHQALQKSASAVDTMLAALQAASPAIKQPQRLNKTAFRALRVDQLRGLLEQLGADTRGTKEVLVQRLLDIGSGEQERQQEQHAAAVSRAGAAMKEGVVSRRQIAAQAVVAERLAAAAERGGYGVPEASLRESHRQMVQQSGYAQIFRPQEVADILAEARADDVAIIDVRGRCAFTDYMVLATARSQRLVRMLAAAVLHQLKARAREVAPGVAPTVEGALDDSEWLVVDAGSVVAHVFLEGYREEYALEELWAPDGSNIQRVAPKQTVHTLDSLQ</sequence>
<dbReference type="Pfam" id="PF02037">
    <property type="entry name" value="SAP"/>
    <property type="match status" value="1"/>
</dbReference>
<organism evidence="5">
    <name type="scientific">Chlorella variabilis</name>
    <name type="common">Green alga</name>
    <dbReference type="NCBI Taxonomy" id="554065"/>
    <lineage>
        <taxon>Eukaryota</taxon>
        <taxon>Viridiplantae</taxon>
        <taxon>Chlorophyta</taxon>
        <taxon>core chlorophytes</taxon>
        <taxon>Trebouxiophyceae</taxon>
        <taxon>Chlorellales</taxon>
        <taxon>Chlorellaceae</taxon>
        <taxon>Chlorella clade</taxon>
        <taxon>Chlorella</taxon>
    </lineage>
</organism>
<dbReference type="InterPro" id="IPR004394">
    <property type="entry name" value="Iojap/RsfS/C7orf30"/>
</dbReference>
<dbReference type="Gene3D" id="1.10.720.30">
    <property type="entry name" value="SAP domain"/>
    <property type="match status" value="1"/>
</dbReference>
<dbReference type="Gene3D" id="3.30.460.10">
    <property type="entry name" value="Beta Polymerase, domain 2"/>
    <property type="match status" value="1"/>
</dbReference>
<dbReference type="PANTHER" id="PTHR21043:SF0">
    <property type="entry name" value="MITOCHONDRIAL ASSEMBLY OF RIBOSOMAL LARGE SUBUNIT PROTEIN 1"/>
    <property type="match status" value="1"/>
</dbReference>
<dbReference type="SMART" id="SM00513">
    <property type="entry name" value="SAP"/>
    <property type="match status" value="1"/>
</dbReference>
<dbReference type="GeneID" id="17354301"/>
<evidence type="ECO:0000313" key="4">
    <source>
        <dbReference type="EMBL" id="EFN55077.1"/>
    </source>
</evidence>
<dbReference type="NCBIfam" id="TIGR00090">
    <property type="entry name" value="rsfS_iojap_ybeB"/>
    <property type="match status" value="1"/>
</dbReference>
<evidence type="ECO:0000256" key="2">
    <source>
        <dbReference type="SAM" id="MobiDB-lite"/>
    </source>
</evidence>
<feature type="domain" description="SAP" evidence="3">
    <location>
        <begin position="127"/>
        <end position="161"/>
    </location>
</feature>
<dbReference type="SUPFAM" id="SSF68906">
    <property type="entry name" value="SAP domain"/>
    <property type="match status" value="1"/>
</dbReference>
<dbReference type="AlphaFoldDB" id="E1ZH82"/>
<name>E1ZH82_CHLVA</name>
<dbReference type="InParanoid" id="E1ZH82"/>
<evidence type="ECO:0000256" key="1">
    <source>
        <dbReference type="ARBA" id="ARBA00010574"/>
    </source>
</evidence>
<dbReference type="SUPFAM" id="SSF81301">
    <property type="entry name" value="Nucleotidyltransferase"/>
    <property type="match status" value="1"/>
</dbReference>
<dbReference type="GO" id="GO:0043023">
    <property type="term" value="F:ribosomal large subunit binding"/>
    <property type="evidence" value="ECO:0007669"/>
    <property type="project" value="TreeGrafter"/>
</dbReference>
<dbReference type="Pfam" id="PF02410">
    <property type="entry name" value="RsfS"/>
    <property type="match status" value="1"/>
</dbReference>
<dbReference type="PANTHER" id="PTHR21043">
    <property type="entry name" value="IOJAP SUPERFAMILY ORTHOLOG"/>
    <property type="match status" value="1"/>
</dbReference>
<dbReference type="RefSeq" id="XP_005847179.1">
    <property type="nucleotide sequence ID" value="XM_005847117.1"/>
</dbReference>
<accession>E1ZH82</accession>
<reference evidence="4 5" key="1">
    <citation type="journal article" date="2010" name="Plant Cell">
        <title>The Chlorella variabilis NC64A genome reveals adaptation to photosymbiosis, coevolution with viruses, and cryptic sex.</title>
        <authorList>
            <person name="Blanc G."/>
            <person name="Duncan G."/>
            <person name="Agarkova I."/>
            <person name="Borodovsky M."/>
            <person name="Gurnon J."/>
            <person name="Kuo A."/>
            <person name="Lindquist E."/>
            <person name="Lucas S."/>
            <person name="Pangilinan J."/>
            <person name="Polle J."/>
            <person name="Salamov A."/>
            <person name="Terry A."/>
            <person name="Yamada T."/>
            <person name="Dunigan D.D."/>
            <person name="Grigoriev I.V."/>
            <person name="Claverie J.M."/>
            <person name="Van Etten J.L."/>
        </authorList>
    </citation>
    <scope>NUCLEOTIDE SEQUENCE [LARGE SCALE GENOMIC DNA]</scope>
    <source>
        <strain evidence="4 5">NC64A</strain>
    </source>
</reference>
<protein>
    <recommendedName>
        <fullName evidence="3">SAP domain-containing protein</fullName>
    </recommendedName>
</protein>
<dbReference type="GO" id="GO:0090071">
    <property type="term" value="P:negative regulation of ribosome biogenesis"/>
    <property type="evidence" value="ECO:0007669"/>
    <property type="project" value="TreeGrafter"/>
</dbReference>
<keyword evidence="5" id="KW-1185">Reference proteome</keyword>
<dbReference type="EMBL" id="GL433846">
    <property type="protein sequence ID" value="EFN55077.1"/>
    <property type="molecule type" value="Genomic_DNA"/>
</dbReference>
<comment type="similarity">
    <text evidence="1">Belongs to the Iojap/RsfS family.</text>
</comment>
<dbReference type="InterPro" id="IPR036361">
    <property type="entry name" value="SAP_dom_sf"/>
</dbReference>
<dbReference type="STRING" id="554065.E1ZH82"/>
<dbReference type="HAMAP" id="MF_01477">
    <property type="entry name" value="Iojap_RsfS"/>
    <property type="match status" value="1"/>
</dbReference>
<dbReference type="InterPro" id="IPR003034">
    <property type="entry name" value="SAP_dom"/>
</dbReference>
<dbReference type="KEGG" id="cvr:CHLNCDRAFT_134963"/>
<evidence type="ECO:0000313" key="5">
    <source>
        <dbReference type="Proteomes" id="UP000008141"/>
    </source>
</evidence>
<dbReference type="PROSITE" id="PS50800">
    <property type="entry name" value="SAP"/>
    <property type="match status" value="1"/>
</dbReference>
<dbReference type="OrthoDB" id="536794at2759"/>
<gene>
    <name evidence="4" type="ORF">CHLNCDRAFT_134963</name>
</gene>
<feature type="region of interest" description="Disordered" evidence="2">
    <location>
        <begin position="38"/>
        <end position="67"/>
    </location>
</feature>
<evidence type="ECO:0000259" key="3">
    <source>
        <dbReference type="PROSITE" id="PS50800"/>
    </source>
</evidence>